<protein>
    <submittedName>
        <fullName evidence="1">Uncharacterized protein</fullName>
    </submittedName>
</protein>
<keyword evidence="2" id="KW-1185">Reference proteome</keyword>
<proteinExistence type="predicted"/>
<dbReference type="GeneID" id="91428332"/>
<dbReference type="STRING" id="68231.AQJ30_27555"/>
<accession>A0A117QLF4</accession>
<gene>
    <name evidence="1" type="ORF">AQJ30_27555</name>
</gene>
<evidence type="ECO:0000313" key="1">
    <source>
        <dbReference type="EMBL" id="KUN34828.1"/>
    </source>
</evidence>
<organism evidence="1 2">
    <name type="scientific">Streptomyces longwoodensis</name>
    <dbReference type="NCBI Taxonomy" id="68231"/>
    <lineage>
        <taxon>Bacteria</taxon>
        <taxon>Bacillati</taxon>
        <taxon>Actinomycetota</taxon>
        <taxon>Actinomycetes</taxon>
        <taxon>Kitasatosporales</taxon>
        <taxon>Streptomycetaceae</taxon>
        <taxon>Streptomyces</taxon>
    </lineage>
</organism>
<dbReference type="Proteomes" id="UP000053271">
    <property type="component" value="Unassembled WGS sequence"/>
</dbReference>
<dbReference type="RefSeq" id="WP_067239382.1">
    <property type="nucleotide sequence ID" value="NZ_KQ948560.1"/>
</dbReference>
<comment type="caution">
    <text evidence="1">The sequence shown here is derived from an EMBL/GenBank/DDBJ whole genome shotgun (WGS) entry which is preliminary data.</text>
</comment>
<reference evidence="1 2" key="1">
    <citation type="submission" date="2015-10" db="EMBL/GenBank/DDBJ databases">
        <title>Draft genome sequence of Streptomyces longwoodensis DSM 41677, type strain for the species Streptomyces longwoodensis.</title>
        <authorList>
            <person name="Ruckert C."/>
            <person name="Winkler A."/>
            <person name="Kalinowski J."/>
            <person name="Kampfer P."/>
            <person name="Glaeser S."/>
        </authorList>
    </citation>
    <scope>NUCLEOTIDE SEQUENCE [LARGE SCALE GENOMIC DNA]</scope>
    <source>
        <strain evidence="1 2">DSM 41677</strain>
    </source>
</reference>
<sequence>MTLGPFATASDLVARMGRDLDPVEQSQADRLLADASNLIRMTADYQQISRVDNDTVTLRGSYRTVLKLPQRPVRDVTAVAGLASTAWRWNGGDCLIRLDGGVWDGPVTVTYSHGLDEDDVAYQVAVSVACDAVKRVLTNPELVRQRSIDDFSETLADARASLLQGEQDTIRQAFGVTSWGVSS</sequence>
<dbReference type="AlphaFoldDB" id="A0A117QLF4"/>
<name>A0A117QLF4_9ACTN</name>
<dbReference type="EMBL" id="LMWS01000035">
    <property type="protein sequence ID" value="KUN34828.1"/>
    <property type="molecule type" value="Genomic_DNA"/>
</dbReference>
<evidence type="ECO:0000313" key="2">
    <source>
        <dbReference type="Proteomes" id="UP000053271"/>
    </source>
</evidence>